<feature type="transmembrane region" description="Helical" evidence="8">
    <location>
        <begin position="77"/>
        <end position="100"/>
    </location>
</feature>
<feature type="transmembrane region" description="Helical" evidence="8">
    <location>
        <begin position="6"/>
        <end position="24"/>
    </location>
</feature>
<keyword evidence="6 8" id="KW-1133">Transmembrane helix</keyword>
<keyword evidence="10" id="KW-1185">Reference proteome</keyword>
<evidence type="ECO:0000256" key="2">
    <source>
        <dbReference type="ARBA" id="ARBA00022448"/>
    </source>
</evidence>
<accession>A0A9W6L271</accession>
<evidence type="ECO:0000256" key="3">
    <source>
        <dbReference type="ARBA" id="ARBA00022475"/>
    </source>
</evidence>
<evidence type="ECO:0000313" key="10">
    <source>
        <dbReference type="Proteomes" id="UP001143463"/>
    </source>
</evidence>
<keyword evidence="4" id="KW-0997">Cell inner membrane</keyword>
<dbReference type="Proteomes" id="UP001143463">
    <property type="component" value="Unassembled WGS sequence"/>
</dbReference>
<comment type="caution">
    <text evidence="9">The sequence shown here is derived from an EMBL/GenBank/DDBJ whole genome shotgun (WGS) entry which is preliminary data.</text>
</comment>
<dbReference type="RefSeq" id="WP_051737396.1">
    <property type="nucleotide sequence ID" value="NZ_BAAAUZ010000077.1"/>
</dbReference>
<feature type="transmembrane region" description="Helical" evidence="8">
    <location>
        <begin position="258"/>
        <end position="277"/>
    </location>
</feature>
<evidence type="ECO:0000256" key="5">
    <source>
        <dbReference type="ARBA" id="ARBA00022692"/>
    </source>
</evidence>
<proteinExistence type="predicted"/>
<comment type="subcellular location">
    <subcellularLocation>
        <location evidence="1">Cell membrane</location>
        <topology evidence="1">Multi-pass membrane protein</topology>
    </subcellularLocation>
</comment>
<feature type="transmembrane region" description="Helical" evidence="8">
    <location>
        <begin position="233"/>
        <end position="251"/>
    </location>
</feature>
<evidence type="ECO:0000256" key="1">
    <source>
        <dbReference type="ARBA" id="ARBA00004651"/>
    </source>
</evidence>
<evidence type="ECO:0000256" key="6">
    <source>
        <dbReference type="ARBA" id="ARBA00022989"/>
    </source>
</evidence>
<feature type="transmembrane region" description="Helical" evidence="8">
    <location>
        <begin position="283"/>
        <end position="303"/>
    </location>
</feature>
<reference evidence="9" key="2">
    <citation type="submission" date="2023-01" db="EMBL/GenBank/DDBJ databases">
        <authorList>
            <person name="Sun Q."/>
            <person name="Evtushenko L."/>
        </authorList>
    </citation>
    <scope>NUCLEOTIDE SEQUENCE</scope>
    <source>
        <strain evidence="9">VKM Ac-1069</strain>
    </source>
</reference>
<sequence length="309" mass="31147">MVLLSRYGTLVGFVLMLIVFGVLADSFLTASNVANVLKAAAAMGVLSIGLTVVLTLGDFDLSIGYTATGAGMLAAGTAQSFGMVGGTAAALLFGAGVGVVNGLIVTRLGVSAFIATLGVGQIITGWLLAYRGGVQVSGDLPPDFTLLGRGTLGPVPFLVILWFAVAVAAYLLMERTVIGRRMYAVGGNPVAARLSGIDGKRVRLLAFVLSGVLAGLGGLMLASSLGVGNPTAAVSYLLPAFAASFIGAATLREGQFHVGGTIVGVLMLGFLANGLVVTGVERAWTTAAQGIVLVAAVTISTFARKVAAR</sequence>
<evidence type="ECO:0000256" key="7">
    <source>
        <dbReference type="ARBA" id="ARBA00023136"/>
    </source>
</evidence>
<dbReference type="GO" id="GO:0022857">
    <property type="term" value="F:transmembrane transporter activity"/>
    <property type="evidence" value="ECO:0007669"/>
    <property type="project" value="InterPro"/>
</dbReference>
<dbReference type="CDD" id="cd06579">
    <property type="entry name" value="TM_PBP1_transp_AraH_like"/>
    <property type="match status" value="1"/>
</dbReference>
<evidence type="ECO:0000313" key="9">
    <source>
        <dbReference type="EMBL" id="GLL12271.1"/>
    </source>
</evidence>
<feature type="transmembrane region" description="Helical" evidence="8">
    <location>
        <begin position="204"/>
        <end position="227"/>
    </location>
</feature>
<dbReference type="InterPro" id="IPR001851">
    <property type="entry name" value="ABC_transp_permease"/>
</dbReference>
<feature type="transmembrane region" description="Helical" evidence="8">
    <location>
        <begin position="112"/>
        <end position="132"/>
    </location>
</feature>
<feature type="transmembrane region" description="Helical" evidence="8">
    <location>
        <begin position="152"/>
        <end position="173"/>
    </location>
</feature>
<dbReference type="PANTHER" id="PTHR32196">
    <property type="entry name" value="ABC TRANSPORTER PERMEASE PROTEIN YPHD-RELATED-RELATED"/>
    <property type="match status" value="1"/>
</dbReference>
<gene>
    <name evidence="9" type="ORF">GCM10017577_34120</name>
</gene>
<name>A0A9W6L271_9PSEU</name>
<dbReference type="Pfam" id="PF02653">
    <property type="entry name" value="BPD_transp_2"/>
    <property type="match status" value="1"/>
</dbReference>
<evidence type="ECO:0000256" key="4">
    <source>
        <dbReference type="ARBA" id="ARBA00022519"/>
    </source>
</evidence>
<reference evidence="9" key="1">
    <citation type="journal article" date="2014" name="Int. J. Syst. Evol. Microbiol.">
        <title>Complete genome sequence of Corynebacterium casei LMG S-19264T (=DSM 44701T), isolated from a smear-ripened cheese.</title>
        <authorList>
            <consortium name="US DOE Joint Genome Institute (JGI-PGF)"/>
            <person name="Walter F."/>
            <person name="Albersmeier A."/>
            <person name="Kalinowski J."/>
            <person name="Ruckert C."/>
        </authorList>
    </citation>
    <scope>NUCLEOTIDE SEQUENCE</scope>
    <source>
        <strain evidence="9">VKM Ac-1069</strain>
    </source>
</reference>
<keyword evidence="2" id="KW-0813">Transport</keyword>
<evidence type="ECO:0000256" key="8">
    <source>
        <dbReference type="SAM" id="Phobius"/>
    </source>
</evidence>
<dbReference type="GO" id="GO:0005886">
    <property type="term" value="C:plasma membrane"/>
    <property type="evidence" value="ECO:0007669"/>
    <property type="project" value="UniProtKB-SubCell"/>
</dbReference>
<feature type="transmembrane region" description="Helical" evidence="8">
    <location>
        <begin position="36"/>
        <end position="57"/>
    </location>
</feature>
<protein>
    <submittedName>
        <fullName evidence="9">Sugar transporter permease</fullName>
    </submittedName>
</protein>
<dbReference type="AlphaFoldDB" id="A0A9W6L271"/>
<keyword evidence="7 8" id="KW-0472">Membrane</keyword>
<keyword evidence="5 8" id="KW-0812">Transmembrane</keyword>
<keyword evidence="3" id="KW-1003">Cell membrane</keyword>
<organism evidence="9 10">
    <name type="scientific">Pseudonocardia halophobica</name>
    <dbReference type="NCBI Taxonomy" id="29401"/>
    <lineage>
        <taxon>Bacteria</taxon>
        <taxon>Bacillati</taxon>
        <taxon>Actinomycetota</taxon>
        <taxon>Actinomycetes</taxon>
        <taxon>Pseudonocardiales</taxon>
        <taxon>Pseudonocardiaceae</taxon>
        <taxon>Pseudonocardia</taxon>
    </lineage>
</organism>
<dbReference type="PANTHER" id="PTHR32196:SF21">
    <property type="entry name" value="ABC TRANSPORTER PERMEASE PROTEIN YPHD-RELATED"/>
    <property type="match status" value="1"/>
</dbReference>
<dbReference type="EMBL" id="BSFQ01000013">
    <property type="protein sequence ID" value="GLL12271.1"/>
    <property type="molecule type" value="Genomic_DNA"/>
</dbReference>
<keyword evidence="9" id="KW-0762">Sugar transport</keyword>